<accession>A0A1J1IHC8</accession>
<protein>
    <recommendedName>
        <fullName evidence="3">BLOC-1-related complex subunit 7</fullName>
    </recommendedName>
</protein>
<proteinExistence type="inferred from homology"/>
<keyword evidence="5" id="KW-0458">Lysosome</keyword>
<gene>
    <name evidence="6" type="ORF">CLUMA_CG012939</name>
</gene>
<sequence length="105" mass="11653">MSSACPQAAKSLFAESKRRLSDRVAVNVNNCASVARQIVRGSKSHDILMQAAKGLAQQESSLERSASNLNKIQLIQQQLRYQHEAVKDGAEKLSDLREQVDSMQR</sequence>
<dbReference type="GO" id="GO:0005765">
    <property type="term" value="C:lysosomal membrane"/>
    <property type="evidence" value="ECO:0007669"/>
    <property type="project" value="UniProtKB-SubCell"/>
</dbReference>
<name>A0A1J1IHC8_9DIPT</name>
<evidence type="ECO:0000313" key="6">
    <source>
        <dbReference type="EMBL" id="CRK99627.1"/>
    </source>
</evidence>
<keyword evidence="7" id="KW-1185">Reference proteome</keyword>
<evidence type="ECO:0000256" key="5">
    <source>
        <dbReference type="ARBA" id="ARBA00023228"/>
    </source>
</evidence>
<dbReference type="Proteomes" id="UP000183832">
    <property type="component" value="Unassembled WGS sequence"/>
</dbReference>
<evidence type="ECO:0000256" key="1">
    <source>
        <dbReference type="ARBA" id="ARBA00004656"/>
    </source>
</evidence>
<dbReference type="AlphaFoldDB" id="A0A1J1IHC8"/>
<comment type="subcellular location">
    <subcellularLocation>
        <location evidence="1">Lysosome membrane</location>
    </subcellularLocation>
</comment>
<evidence type="ECO:0000313" key="7">
    <source>
        <dbReference type="Proteomes" id="UP000183832"/>
    </source>
</evidence>
<dbReference type="GO" id="GO:0099078">
    <property type="term" value="C:BORC complex"/>
    <property type="evidence" value="ECO:0007669"/>
    <property type="project" value="TreeGrafter"/>
</dbReference>
<dbReference type="PANTHER" id="PTHR31397:SF1">
    <property type="entry name" value="BLOC-1-RELATED COMPLEX SUBUNIT 7"/>
    <property type="match status" value="1"/>
</dbReference>
<dbReference type="InterPro" id="IPR032143">
    <property type="entry name" value="BORCS7"/>
</dbReference>
<evidence type="ECO:0000256" key="4">
    <source>
        <dbReference type="ARBA" id="ARBA00023136"/>
    </source>
</evidence>
<evidence type="ECO:0000256" key="2">
    <source>
        <dbReference type="ARBA" id="ARBA00005433"/>
    </source>
</evidence>
<organism evidence="6 7">
    <name type="scientific">Clunio marinus</name>
    <dbReference type="NCBI Taxonomy" id="568069"/>
    <lineage>
        <taxon>Eukaryota</taxon>
        <taxon>Metazoa</taxon>
        <taxon>Ecdysozoa</taxon>
        <taxon>Arthropoda</taxon>
        <taxon>Hexapoda</taxon>
        <taxon>Insecta</taxon>
        <taxon>Pterygota</taxon>
        <taxon>Neoptera</taxon>
        <taxon>Endopterygota</taxon>
        <taxon>Diptera</taxon>
        <taxon>Nematocera</taxon>
        <taxon>Chironomoidea</taxon>
        <taxon>Chironomidae</taxon>
        <taxon>Clunio</taxon>
    </lineage>
</organism>
<reference evidence="6 7" key="1">
    <citation type="submission" date="2015-04" db="EMBL/GenBank/DDBJ databases">
        <authorList>
            <person name="Syromyatnikov M.Y."/>
            <person name="Popov V.N."/>
        </authorList>
    </citation>
    <scope>NUCLEOTIDE SEQUENCE [LARGE SCALE GENOMIC DNA]</scope>
</reference>
<comment type="similarity">
    <text evidence="2">Belongs to the BORCS7 family.</text>
</comment>
<dbReference type="OrthoDB" id="5567844at2759"/>
<evidence type="ECO:0000256" key="3">
    <source>
        <dbReference type="ARBA" id="ARBA00022295"/>
    </source>
</evidence>
<dbReference type="PANTHER" id="PTHR31397">
    <property type="entry name" value="BLOC-1-RELATED COMPLEX SUBUNIT 7 BORSC7"/>
    <property type="match status" value="1"/>
</dbReference>
<keyword evidence="4" id="KW-0472">Membrane</keyword>
<dbReference type="EMBL" id="CVRI01000051">
    <property type="protein sequence ID" value="CRK99627.1"/>
    <property type="molecule type" value="Genomic_DNA"/>
</dbReference>
<dbReference type="Pfam" id="PF16088">
    <property type="entry name" value="BORCS7"/>
    <property type="match status" value="1"/>
</dbReference>
<dbReference type="STRING" id="568069.A0A1J1IHC8"/>